<keyword evidence="5 8" id="KW-0812">Transmembrane</keyword>
<dbReference type="InterPro" id="IPR036259">
    <property type="entry name" value="MFS_trans_sf"/>
</dbReference>
<accession>A0A1H1B3N3</accession>
<feature type="transmembrane region" description="Helical" evidence="8">
    <location>
        <begin position="103"/>
        <end position="124"/>
    </location>
</feature>
<feature type="transmembrane region" description="Helical" evidence="8">
    <location>
        <begin position="136"/>
        <end position="158"/>
    </location>
</feature>
<evidence type="ECO:0000256" key="3">
    <source>
        <dbReference type="ARBA" id="ARBA00022475"/>
    </source>
</evidence>
<feature type="transmembrane region" description="Helical" evidence="8">
    <location>
        <begin position="341"/>
        <end position="363"/>
    </location>
</feature>
<sequence>MTTIRTLTIKYALLQSLYWMVFCSIYGFSSLFLLSRNFENQDIGLILAFSNILSVILQPALGTVVDRFEKLTLKWSLIILSVLSICLMVPLLFSTVVPAVEALLFIAVVSLVLSMQPFINSFIFETINSGLKINFGLTRGAGSLAFALTSYTLGLLLVHFSTTILLIACIVLLIAFLALVFTFPETPISEVPSTLDLKIDKPLTKEKDLFFKRYPRFLYFLIGAACLFLFHTIVNSYLVQIIHSLGGNDKDFGLSLMITALCELPAMLGFSYLLTKRKSGIWLKVAAIFFVVRSILFLLSGSVFMINVTQLFQGLAFALYIPASTYYVNQLMQKTDHVKGQAFNIGAITLGNVAGSLVGGWLLDNTGVPQMLSAGAIAAIIGCLLIFYSVRTDI</sequence>
<feature type="transmembrane region" description="Helical" evidence="8">
    <location>
        <begin position="164"/>
        <end position="183"/>
    </location>
</feature>
<feature type="transmembrane region" description="Helical" evidence="8">
    <location>
        <begin position="281"/>
        <end position="305"/>
    </location>
</feature>
<keyword evidence="2" id="KW-0813">Transport</keyword>
<evidence type="ECO:0000256" key="5">
    <source>
        <dbReference type="ARBA" id="ARBA00022692"/>
    </source>
</evidence>
<gene>
    <name evidence="10" type="ORF">SAMN04487752_2409</name>
</gene>
<dbReference type="PANTHER" id="PTHR23522">
    <property type="entry name" value="BLL5896 PROTEIN"/>
    <property type="match status" value="1"/>
</dbReference>
<organism evidence="10 11">
    <name type="scientific">Carnobacterium viridans</name>
    <dbReference type="NCBI Taxonomy" id="174587"/>
    <lineage>
        <taxon>Bacteria</taxon>
        <taxon>Bacillati</taxon>
        <taxon>Bacillota</taxon>
        <taxon>Bacilli</taxon>
        <taxon>Lactobacillales</taxon>
        <taxon>Carnobacteriaceae</taxon>
        <taxon>Carnobacterium</taxon>
    </lineage>
</organism>
<feature type="transmembrane region" description="Helical" evidence="8">
    <location>
        <begin position="77"/>
        <end position="97"/>
    </location>
</feature>
<comment type="subcellular location">
    <subcellularLocation>
        <location evidence="1">Cell inner membrane</location>
        <topology evidence="1">Multi-pass membrane protein</topology>
    </subcellularLocation>
</comment>
<dbReference type="EMBL" id="FNJW01000008">
    <property type="protein sequence ID" value="SDQ46549.1"/>
    <property type="molecule type" value="Genomic_DNA"/>
</dbReference>
<feature type="transmembrane region" description="Helical" evidence="8">
    <location>
        <begin position="12"/>
        <end position="33"/>
    </location>
</feature>
<evidence type="ECO:0000256" key="7">
    <source>
        <dbReference type="ARBA" id="ARBA00023136"/>
    </source>
</evidence>
<dbReference type="OrthoDB" id="1653456at2"/>
<feature type="transmembrane region" description="Helical" evidence="8">
    <location>
        <begin position="217"/>
        <end position="240"/>
    </location>
</feature>
<dbReference type="SUPFAM" id="SSF103473">
    <property type="entry name" value="MFS general substrate transporter"/>
    <property type="match status" value="1"/>
</dbReference>
<dbReference type="InterPro" id="IPR020846">
    <property type="entry name" value="MFS_dom"/>
</dbReference>
<dbReference type="GO" id="GO:0022857">
    <property type="term" value="F:transmembrane transporter activity"/>
    <property type="evidence" value="ECO:0007669"/>
    <property type="project" value="InterPro"/>
</dbReference>
<keyword evidence="4" id="KW-0997">Cell inner membrane</keyword>
<evidence type="ECO:0000256" key="1">
    <source>
        <dbReference type="ARBA" id="ARBA00004429"/>
    </source>
</evidence>
<feature type="transmembrane region" description="Helical" evidence="8">
    <location>
        <begin position="311"/>
        <end position="329"/>
    </location>
</feature>
<dbReference type="GO" id="GO:0005886">
    <property type="term" value="C:plasma membrane"/>
    <property type="evidence" value="ECO:0007669"/>
    <property type="project" value="UniProtKB-SubCell"/>
</dbReference>
<keyword evidence="11" id="KW-1185">Reference proteome</keyword>
<feature type="transmembrane region" description="Helical" evidence="8">
    <location>
        <begin position="252"/>
        <end position="274"/>
    </location>
</feature>
<evidence type="ECO:0000256" key="2">
    <source>
        <dbReference type="ARBA" id="ARBA00022448"/>
    </source>
</evidence>
<name>A0A1H1B3N3_9LACT</name>
<dbReference type="AlphaFoldDB" id="A0A1H1B3N3"/>
<dbReference type="Pfam" id="PF12832">
    <property type="entry name" value="MFS_1_like"/>
    <property type="match status" value="1"/>
</dbReference>
<protein>
    <submittedName>
        <fullName evidence="10">MFS transporter, PPP family, 3-phenylpropionic acid transporter</fullName>
    </submittedName>
</protein>
<dbReference type="RefSeq" id="WP_035021701.1">
    <property type="nucleotide sequence ID" value="NZ_CP084916.1"/>
</dbReference>
<evidence type="ECO:0000256" key="4">
    <source>
        <dbReference type="ARBA" id="ARBA00022519"/>
    </source>
</evidence>
<evidence type="ECO:0000259" key="9">
    <source>
        <dbReference type="PROSITE" id="PS50850"/>
    </source>
</evidence>
<dbReference type="Proteomes" id="UP000199481">
    <property type="component" value="Unassembled WGS sequence"/>
</dbReference>
<feature type="transmembrane region" description="Helical" evidence="8">
    <location>
        <begin position="369"/>
        <end position="390"/>
    </location>
</feature>
<keyword evidence="3" id="KW-1003">Cell membrane</keyword>
<reference evidence="11" key="1">
    <citation type="submission" date="2016-10" db="EMBL/GenBank/DDBJ databases">
        <authorList>
            <person name="Varghese N."/>
            <person name="Submissions S."/>
        </authorList>
    </citation>
    <scope>NUCLEOTIDE SEQUENCE [LARGE SCALE GENOMIC DNA]</scope>
    <source>
        <strain evidence="11">MPL-11</strain>
    </source>
</reference>
<dbReference type="PANTHER" id="PTHR23522:SF10">
    <property type="entry name" value="3-PHENYLPROPIONIC ACID TRANSPORTER-RELATED"/>
    <property type="match status" value="1"/>
</dbReference>
<evidence type="ECO:0000313" key="11">
    <source>
        <dbReference type="Proteomes" id="UP000199481"/>
    </source>
</evidence>
<keyword evidence="7 8" id="KW-0472">Membrane</keyword>
<feature type="domain" description="Major facilitator superfamily (MFS) profile" evidence="9">
    <location>
        <begin position="216"/>
        <end position="394"/>
    </location>
</feature>
<dbReference type="Gene3D" id="1.20.1250.20">
    <property type="entry name" value="MFS general substrate transporter like domains"/>
    <property type="match status" value="2"/>
</dbReference>
<evidence type="ECO:0000313" key="10">
    <source>
        <dbReference type="EMBL" id="SDQ46549.1"/>
    </source>
</evidence>
<feature type="transmembrane region" description="Helical" evidence="8">
    <location>
        <begin position="45"/>
        <end position="65"/>
    </location>
</feature>
<dbReference type="PROSITE" id="PS50850">
    <property type="entry name" value="MFS"/>
    <property type="match status" value="1"/>
</dbReference>
<evidence type="ECO:0000256" key="8">
    <source>
        <dbReference type="SAM" id="Phobius"/>
    </source>
</evidence>
<proteinExistence type="predicted"/>
<keyword evidence="6 8" id="KW-1133">Transmembrane helix</keyword>
<dbReference type="InterPro" id="IPR024989">
    <property type="entry name" value="MFS_assoc_dom"/>
</dbReference>
<evidence type="ECO:0000256" key="6">
    <source>
        <dbReference type="ARBA" id="ARBA00022989"/>
    </source>
</evidence>